<dbReference type="KEGG" id="merd:EB233_21655"/>
<name>A0A6M7UKX5_9HYPH</name>
<evidence type="ECO:0000313" key="2">
    <source>
        <dbReference type="Proteomes" id="UP000503339"/>
    </source>
</evidence>
<protein>
    <submittedName>
        <fullName evidence="1">Uncharacterized protein</fullName>
    </submittedName>
</protein>
<dbReference type="PROSITE" id="PS51257">
    <property type="entry name" value="PROKAR_LIPOPROTEIN"/>
    <property type="match status" value="1"/>
</dbReference>
<dbReference type="RefSeq" id="WP_064991574.1">
    <property type="nucleotide sequence ID" value="NZ_CP033361.1"/>
</dbReference>
<evidence type="ECO:0000313" key="1">
    <source>
        <dbReference type="EMBL" id="QKC77774.1"/>
    </source>
</evidence>
<accession>A0A6M7UKX5</accession>
<organism evidence="1 2">
    <name type="scientific">Mesorhizobium erdmanii</name>
    <dbReference type="NCBI Taxonomy" id="1777866"/>
    <lineage>
        <taxon>Bacteria</taxon>
        <taxon>Pseudomonadati</taxon>
        <taxon>Pseudomonadota</taxon>
        <taxon>Alphaproteobacteria</taxon>
        <taxon>Hyphomicrobiales</taxon>
        <taxon>Phyllobacteriaceae</taxon>
        <taxon>Mesorhizobium</taxon>
    </lineage>
</organism>
<keyword evidence="2" id="KW-1185">Reference proteome</keyword>
<proteinExistence type="predicted"/>
<dbReference type="AlphaFoldDB" id="A0A6M7UKX5"/>
<gene>
    <name evidence="1" type="ORF">EB233_21655</name>
</gene>
<dbReference type="Proteomes" id="UP000503339">
    <property type="component" value="Chromosome"/>
</dbReference>
<sequence>MRFSMFPIRRDIVASLIGCLLVAGCFDLKQDLAFRRDGIATANVRIAVDATALAMAKDVNSNWCSSEKLLSSKAITGTAERTTEGGDEVCTVSFSGKTDDLVAALSNANIGGDKRQGVQLNRVGENYEFIVSFPSLKPTGKYADDPMAQGLQTLILAKMSGRHIAWTVTAPRIVETSGTISDDGRTASYSRPLASVLSSDQPTTFRAVFSLEPPGMLEELFNWFR</sequence>
<dbReference type="EMBL" id="CP033361">
    <property type="protein sequence ID" value="QKC77774.1"/>
    <property type="molecule type" value="Genomic_DNA"/>
</dbReference>
<reference evidence="1 2" key="1">
    <citation type="submission" date="2018-10" db="EMBL/GenBank/DDBJ databases">
        <authorList>
            <person name="Perry B.J."/>
            <person name="Sullivan J.T."/>
            <person name="Murphy R.J.T."/>
            <person name="Ramsay J.P."/>
            <person name="Ronson C.W."/>
        </authorList>
    </citation>
    <scope>NUCLEOTIDE SEQUENCE [LARGE SCALE GENOMIC DNA]</scope>
    <source>
        <strain evidence="1 2">NZP2014</strain>
    </source>
</reference>